<feature type="compositionally biased region" description="Polar residues" evidence="1">
    <location>
        <begin position="132"/>
        <end position="152"/>
    </location>
</feature>
<feature type="region of interest" description="Disordered" evidence="1">
    <location>
        <begin position="125"/>
        <end position="178"/>
    </location>
</feature>
<dbReference type="EMBL" id="OZ022412">
    <property type="protein sequence ID" value="CAK9442348.1"/>
    <property type="molecule type" value="Genomic_DNA"/>
</dbReference>
<evidence type="ECO:0000313" key="2">
    <source>
        <dbReference type="EMBL" id="CAK9442348.1"/>
    </source>
</evidence>
<gene>
    <name evidence="2" type="ORF">LODBEIA_P60910</name>
</gene>
<feature type="compositionally biased region" description="Polar residues" evidence="1">
    <location>
        <begin position="1"/>
        <end position="11"/>
    </location>
</feature>
<feature type="region of interest" description="Disordered" evidence="1">
    <location>
        <begin position="53"/>
        <end position="72"/>
    </location>
</feature>
<dbReference type="RefSeq" id="XP_066833029.1">
    <property type="nucleotide sequence ID" value="XM_066976496.1"/>
</dbReference>
<feature type="region of interest" description="Disordered" evidence="1">
    <location>
        <begin position="1"/>
        <end position="40"/>
    </location>
</feature>
<feature type="compositionally biased region" description="Acidic residues" evidence="1">
    <location>
        <begin position="153"/>
        <end position="167"/>
    </location>
</feature>
<name>A0ABP0ZX58_9ASCO</name>
<protein>
    <submittedName>
        <fullName evidence="2">Uncharacterized protein</fullName>
    </submittedName>
</protein>
<sequence>MSITPPRQKSLIQAPPSPHYRYGTHHRRSDSIDLGRRGSDGLVLSAAQPRRNSYVSFDSPPGQVHSEQAHKWPGDSAVVAEPIIDLDRITEEYKRDRQSLAQKQVNWCKFLKEHPIDADIYLRNSRSSSSSQVDFPQTSEMLLDKYNTSYNIESDDDNDDDEDEDDENSVKQKEKPAKRVLKKLKSKLT</sequence>
<accession>A0ABP0ZX58</accession>
<dbReference type="Proteomes" id="UP001497383">
    <property type="component" value="Chromosome 8"/>
</dbReference>
<feature type="compositionally biased region" description="Basic and acidic residues" evidence="1">
    <location>
        <begin position="29"/>
        <end position="39"/>
    </location>
</feature>
<evidence type="ECO:0000256" key="1">
    <source>
        <dbReference type="SAM" id="MobiDB-lite"/>
    </source>
</evidence>
<feature type="compositionally biased region" description="Basic and acidic residues" evidence="1">
    <location>
        <begin position="168"/>
        <end position="177"/>
    </location>
</feature>
<reference evidence="2 3" key="1">
    <citation type="submission" date="2024-03" db="EMBL/GenBank/DDBJ databases">
        <authorList>
            <person name="Brejova B."/>
        </authorList>
    </citation>
    <scope>NUCLEOTIDE SEQUENCE [LARGE SCALE GENOMIC DNA]</scope>
    <source>
        <strain evidence="2 3">CBS 14171</strain>
    </source>
</reference>
<keyword evidence="3" id="KW-1185">Reference proteome</keyword>
<proteinExistence type="predicted"/>
<dbReference type="GeneID" id="92211287"/>
<organism evidence="2 3">
    <name type="scientific">Lodderomyces beijingensis</name>
    <dbReference type="NCBI Taxonomy" id="1775926"/>
    <lineage>
        <taxon>Eukaryota</taxon>
        <taxon>Fungi</taxon>
        <taxon>Dikarya</taxon>
        <taxon>Ascomycota</taxon>
        <taxon>Saccharomycotina</taxon>
        <taxon>Pichiomycetes</taxon>
        <taxon>Debaryomycetaceae</taxon>
        <taxon>Candida/Lodderomyces clade</taxon>
        <taxon>Lodderomyces</taxon>
    </lineage>
</organism>
<evidence type="ECO:0000313" key="3">
    <source>
        <dbReference type="Proteomes" id="UP001497383"/>
    </source>
</evidence>